<dbReference type="EMBL" id="CM055095">
    <property type="protein sequence ID" value="KAJ7559335.1"/>
    <property type="molecule type" value="Genomic_DNA"/>
</dbReference>
<proteinExistence type="predicted"/>
<comment type="caution">
    <text evidence="1">The sequence shown here is derived from an EMBL/GenBank/DDBJ whole genome shotgun (WGS) entry which is preliminary data.</text>
</comment>
<evidence type="ECO:0000313" key="1">
    <source>
        <dbReference type="EMBL" id="KAJ7559335.1"/>
    </source>
</evidence>
<evidence type="ECO:0000313" key="2">
    <source>
        <dbReference type="Proteomes" id="UP001162992"/>
    </source>
</evidence>
<keyword evidence="2" id="KW-1185">Reference proteome</keyword>
<name>A0ACC2DYM2_DIPCM</name>
<gene>
    <name evidence="1" type="ORF">O6H91_04G080000</name>
</gene>
<dbReference type="Proteomes" id="UP001162992">
    <property type="component" value="Chromosome 4"/>
</dbReference>
<organism evidence="1 2">
    <name type="scientific">Diphasiastrum complanatum</name>
    <name type="common">Issler's clubmoss</name>
    <name type="synonym">Lycopodium complanatum</name>
    <dbReference type="NCBI Taxonomy" id="34168"/>
    <lineage>
        <taxon>Eukaryota</taxon>
        <taxon>Viridiplantae</taxon>
        <taxon>Streptophyta</taxon>
        <taxon>Embryophyta</taxon>
        <taxon>Tracheophyta</taxon>
        <taxon>Lycopodiopsida</taxon>
        <taxon>Lycopodiales</taxon>
        <taxon>Lycopodiaceae</taxon>
        <taxon>Lycopodioideae</taxon>
        <taxon>Diphasiastrum</taxon>
    </lineage>
</organism>
<reference evidence="2" key="1">
    <citation type="journal article" date="2024" name="Proc. Natl. Acad. Sci. U.S.A.">
        <title>Extraordinary preservation of gene collinearity over three hundred million years revealed in homosporous lycophytes.</title>
        <authorList>
            <person name="Li C."/>
            <person name="Wickell D."/>
            <person name="Kuo L.Y."/>
            <person name="Chen X."/>
            <person name="Nie B."/>
            <person name="Liao X."/>
            <person name="Peng D."/>
            <person name="Ji J."/>
            <person name="Jenkins J."/>
            <person name="Williams M."/>
            <person name="Shu S."/>
            <person name="Plott C."/>
            <person name="Barry K."/>
            <person name="Rajasekar S."/>
            <person name="Grimwood J."/>
            <person name="Han X."/>
            <person name="Sun S."/>
            <person name="Hou Z."/>
            <person name="He W."/>
            <person name="Dai G."/>
            <person name="Sun C."/>
            <person name="Schmutz J."/>
            <person name="Leebens-Mack J.H."/>
            <person name="Li F.W."/>
            <person name="Wang L."/>
        </authorList>
    </citation>
    <scope>NUCLEOTIDE SEQUENCE [LARGE SCALE GENOMIC DNA]</scope>
    <source>
        <strain evidence="2">cv. PW_Plant_1</strain>
    </source>
</reference>
<sequence length="81" mass="9088">MESLKICICIGSTENWSNYLQRKGTEAEIEETAKMLAHESGGILVGIVPTSKGQAIIVYRGKNYQRPPRLRPENLLTKREA</sequence>
<protein>
    <submittedName>
        <fullName evidence="1">Uncharacterized protein</fullName>
    </submittedName>
</protein>
<accession>A0ACC2DYM2</accession>